<organism evidence="7 8">
    <name type="scientific">Rubroshorea leprosula</name>
    <dbReference type="NCBI Taxonomy" id="152421"/>
    <lineage>
        <taxon>Eukaryota</taxon>
        <taxon>Viridiplantae</taxon>
        <taxon>Streptophyta</taxon>
        <taxon>Embryophyta</taxon>
        <taxon>Tracheophyta</taxon>
        <taxon>Spermatophyta</taxon>
        <taxon>Magnoliopsida</taxon>
        <taxon>eudicotyledons</taxon>
        <taxon>Gunneridae</taxon>
        <taxon>Pentapetalae</taxon>
        <taxon>rosids</taxon>
        <taxon>malvids</taxon>
        <taxon>Malvales</taxon>
        <taxon>Dipterocarpaceae</taxon>
        <taxon>Rubroshorea</taxon>
    </lineage>
</organism>
<evidence type="ECO:0000256" key="4">
    <source>
        <dbReference type="PROSITE-ProRule" id="PRU00175"/>
    </source>
</evidence>
<proteinExistence type="predicted"/>
<sequence>MEFTKHLIDQASRRLSGDLDKTQMTWSPAGNQDLRIIATTTIGIILFTLLFALFKCLSLSIHRSASVLQTSTNENPSLDEELVAFPIIIYGVPTEENPSSSFEAAEDCAVCLEKYEDGDAIRVLPRCKHMFHKECLEKWIQVPSLYCPICRIQMLERSIQPPSTSCTVAINHAEGHLHQN</sequence>
<dbReference type="Pfam" id="PF13639">
    <property type="entry name" value="zf-RING_2"/>
    <property type="match status" value="1"/>
</dbReference>
<keyword evidence="1" id="KW-0479">Metal-binding</keyword>
<evidence type="ECO:0000256" key="1">
    <source>
        <dbReference type="ARBA" id="ARBA00022723"/>
    </source>
</evidence>
<dbReference type="Proteomes" id="UP001054252">
    <property type="component" value="Unassembled WGS sequence"/>
</dbReference>
<evidence type="ECO:0000256" key="5">
    <source>
        <dbReference type="SAM" id="Phobius"/>
    </source>
</evidence>
<dbReference type="Gene3D" id="3.30.40.10">
    <property type="entry name" value="Zinc/RING finger domain, C3HC4 (zinc finger)"/>
    <property type="match status" value="1"/>
</dbReference>
<protein>
    <recommendedName>
        <fullName evidence="6">RING-type domain-containing protein</fullName>
    </recommendedName>
</protein>
<dbReference type="InterPro" id="IPR011016">
    <property type="entry name" value="Znf_RING-CH"/>
</dbReference>
<dbReference type="EMBL" id="BPVZ01000049">
    <property type="protein sequence ID" value="GKV18126.1"/>
    <property type="molecule type" value="Genomic_DNA"/>
</dbReference>
<dbReference type="PANTHER" id="PTHR45798:SF88">
    <property type="entry name" value="RING-H2 FINGER PROTEIN ATL61-RELATED"/>
    <property type="match status" value="1"/>
</dbReference>
<accession>A0AAV5JZP7</accession>
<dbReference type="PROSITE" id="PS50089">
    <property type="entry name" value="ZF_RING_2"/>
    <property type="match status" value="1"/>
</dbReference>
<dbReference type="AlphaFoldDB" id="A0AAV5JZP7"/>
<evidence type="ECO:0000259" key="6">
    <source>
        <dbReference type="PROSITE" id="PS50089"/>
    </source>
</evidence>
<evidence type="ECO:0000256" key="2">
    <source>
        <dbReference type="ARBA" id="ARBA00022771"/>
    </source>
</evidence>
<keyword evidence="5" id="KW-1133">Transmembrane helix</keyword>
<evidence type="ECO:0000256" key="3">
    <source>
        <dbReference type="ARBA" id="ARBA00022833"/>
    </source>
</evidence>
<dbReference type="InterPro" id="IPR052788">
    <property type="entry name" value="RING-type_E3_ligase_ATL"/>
</dbReference>
<dbReference type="InterPro" id="IPR001841">
    <property type="entry name" value="Znf_RING"/>
</dbReference>
<keyword evidence="3" id="KW-0862">Zinc</keyword>
<dbReference type="SMART" id="SM00744">
    <property type="entry name" value="RINGv"/>
    <property type="match status" value="1"/>
</dbReference>
<dbReference type="SMART" id="SM00184">
    <property type="entry name" value="RING"/>
    <property type="match status" value="1"/>
</dbReference>
<evidence type="ECO:0000313" key="7">
    <source>
        <dbReference type="EMBL" id="GKV18126.1"/>
    </source>
</evidence>
<keyword evidence="8" id="KW-1185">Reference proteome</keyword>
<dbReference type="PANTHER" id="PTHR45798">
    <property type="entry name" value="RING-H2 FINGER PROTEIN ATL61-RELATED-RELATED"/>
    <property type="match status" value="1"/>
</dbReference>
<name>A0AAV5JZP7_9ROSI</name>
<gene>
    <name evidence="7" type="ORF">SLEP1_g28547</name>
</gene>
<comment type="caution">
    <text evidence="7">The sequence shown here is derived from an EMBL/GenBank/DDBJ whole genome shotgun (WGS) entry which is preliminary data.</text>
</comment>
<reference evidence="7 8" key="1">
    <citation type="journal article" date="2021" name="Commun. Biol.">
        <title>The genome of Shorea leprosula (Dipterocarpaceae) highlights the ecological relevance of drought in aseasonal tropical rainforests.</title>
        <authorList>
            <person name="Ng K.K.S."/>
            <person name="Kobayashi M.J."/>
            <person name="Fawcett J.A."/>
            <person name="Hatakeyama M."/>
            <person name="Paape T."/>
            <person name="Ng C.H."/>
            <person name="Ang C.C."/>
            <person name="Tnah L.H."/>
            <person name="Lee C.T."/>
            <person name="Nishiyama T."/>
            <person name="Sese J."/>
            <person name="O'Brien M.J."/>
            <person name="Copetti D."/>
            <person name="Mohd Noor M.I."/>
            <person name="Ong R.C."/>
            <person name="Putra M."/>
            <person name="Sireger I.Z."/>
            <person name="Indrioko S."/>
            <person name="Kosugi Y."/>
            <person name="Izuno A."/>
            <person name="Isagi Y."/>
            <person name="Lee S.L."/>
            <person name="Shimizu K.K."/>
        </authorList>
    </citation>
    <scope>NUCLEOTIDE SEQUENCE [LARGE SCALE GENOMIC DNA]</scope>
    <source>
        <strain evidence="7">214</strain>
    </source>
</reference>
<feature type="domain" description="RING-type" evidence="6">
    <location>
        <begin position="108"/>
        <end position="151"/>
    </location>
</feature>
<keyword evidence="5" id="KW-0812">Transmembrane</keyword>
<dbReference type="GO" id="GO:0008270">
    <property type="term" value="F:zinc ion binding"/>
    <property type="evidence" value="ECO:0007669"/>
    <property type="project" value="UniProtKB-KW"/>
</dbReference>
<dbReference type="InterPro" id="IPR013083">
    <property type="entry name" value="Znf_RING/FYVE/PHD"/>
</dbReference>
<keyword evidence="2 4" id="KW-0863">Zinc-finger</keyword>
<keyword evidence="5" id="KW-0472">Membrane</keyword>
<evidence type="ECO:0000313" key="8">
    <source>
        <dbReference type="Proteomes" id="UP001054252"/>
    </source>
</evidence>
<feature type="transmembrane region" description="Helical" evidence="5">
    <location>
        <begin position="34"/>
        <end position="54"/>
    </location>
</feature>
<dbReference type="SUPFAM" id="SSF57850">
    <property type="entry name" value="RING/U-box"/>
    <property type="match status" value="1"/>
</dbReference>